<keyword evidence="7 8" id="KW-0472">Membrane</keyword>
<evidence type="ECO:0000256" key="4">
    <source>
        <dbReference type="ARBA" id="ARBA00022475"/>
    </source>
</evidence>
<dbReference type="PANTHER" id="PTHR30489">
    <property type="entry name" value="LIPOPROTEIN-RELEASING SYSTEM TRANSMEMBRANE PROTEIN LOLE"/>
    <property type="match status" value="1"/>
</dbReference>
<keyword evidence="3" id="KW-0813">Transport</keyword>
<dbReference type="KEGG" id="teg:KUK_0519"/>
<comment type="subcellular location">
    <subcellularLocation>
        <location evidence="1">Cell membrane</location>
        <topology evidence="1">Multi-pass membrane protein</topology>
    </subcellularLocation>
</comment>
<feature type="transmembrane region" description="Helical" evidence="8">
    <location>
        <begin position="393"/>
        <end position="413"/>
    </location>
</feature>
<evidence type="ECO:0000256" key="3">
    <source>
        <dbReference type="ARBA" id="ARBA00022448"/>
    </source>
</evidence>
<feature type="transmembrane region" description="Helical" evidence="8">
    <location>
        <begin position="31"/>
        <end position="60"/>
    </location>
</feature>
<dbReference type="GO" id="GO:0044874">
    <property type="term" value="P:lipoprotein localization to outer membrane"/>
    <property type="evidence" value="ECO:0007669"/>
    <property type="project" value="TreeGrafter"/>
</dbReference>
<dbReference type="Pfam" id="PF02687">
    <property type="entry name" value="FtsX"/>
    <property type="match status" value="1"/>
</dbReference>
<evidence type="ECO:0000256" key="2">
    <source>
        <dbReference type="ARBA" id="ARBA00005236"/>
    </source>
</evidence>
<evidence type="ECO:0000256" key="5">
    <source>
        <dbReference type="ARBA" id="ARBA00022692"/>
    </source>
</evidence>
<evidence type="ECO:0000313" key="11">
    <source>
        <dbReference type="EMBL" id="CCG17829.1"/>
    </source>
</evidence>
<dbReference type="NCBIfam" id="TIGR02212">
    <property type="entry name" value="lolCE"/>
    <property type="match status" value="1"/>
</dbReference>
<evidence type="ECO:0000256" key="7">
    <source>
        <dbReference type="ARBA" id="ARBA00023136"/>
    </source>
</evidence>
<dbReference type="InterPro" id="IPR025857">
    <property type="entry name" value="MacB_PCD"/>
</dbReference>
<evidence type="ECO:0000256" key="6">
    <source>
        <dbReference type="ARBA" id="ARBA00022989"/>
    </source>
</evidence>
<feature type="transmembrane region" description="Helical" evidence="8">
    <location>
        <begin position="286"/>
        <end position="308"/>
    </location>
</feature>
<dbReference type="InterPro" id="IPR003838">
    <property type="entry name" value="ABC3_permease_C"/>
</dbReference>
<evidence type="ECO:0000259" key="9">
    <source>
        <dbReference type="Pfam" id="PF02687"/>
    </source>
</evidence>
<dbReference type="InterPro" id="IPR011925">
    <property type="entry name" value="LolCE_TM"/>
</dbReference>
<sequence>MIVSLPYELWVGTRYAGLTKSKGRGAKRDRFVSFVAASSMAGIALGVAALIIVLSVMSGFQVKVRDRMLSVIPHIQVYSTNTNAVEGLKGWEQLRDQIIKFKDVTGASPFVSAGGMLVRDQVLRGAQFRGILPSEEGNVSELPEQITEGSLEQLKPKSFGIVLGSRAANLLGVGVGDTLLVMSPQGTINPSGFSPRMRQVTVVALFDSGHAEYDSNLAFMHADDVAVLFRNTAISGVRVRVKDMLKAPEIAELMTNTLPTGYIAHDWTYDNRTWFAAVKVEKRMMFMILTLIVAVAAFNLLSSLVMSVKDKQSDIAILRTLGASPRSIGLIFLIQGALIGIIGSLVGVALGCLIAYNIETIIPFIENLLGIEFINPEVYFISQLPSQVNLNEVFVIATTSIILSLLATIYPSWRASKLQPAEVLRHE</sequence>
<feature type="transmembrane region" description="Helical" evidence="8">
    <location>
        <begin position="328"/>
        <end position="356"/>
    </location>
</feature>
<protein>
    <submittedName>
        <fullName evidence="11">Lipoprotein releasing system permease component</fullName>
    </submittedName>
</protein>
<feature type="domain" description="ABC3 transporter permease C-terminal" evidence="9">
    <location>
        <begin position="287"/>
        <end position="420"/>
    </location>
</feature>
<dbReference type="PANTHER" id="PTHR30489:SF0">
    <property type="entry name" value="LIPOPROTEIN-RELEASING SYSTEM TRANSMEMBRANE PROTEIN LOLE"/>
    <property type="match status" value="1"/>
</dbReference>
<proteinExistence type="inferred from homology"/>
<name>I7JJC8_9BURK</name>
<keyword evidence="11" id="KW-0449">Lipoprotein</keyword>
<organism evidence="11">
    <name type="scientific">Taylorella equigenitalis 14/56</name>
    <dbReference type="NCBI Taxonomy" id="1091497"/>
    <lineage>
        <taxon>Bacteria</taxon>
        <taxon>Pseudomonadati</taxon>
        <taxon>Pseudomonadota</taxon>
        <taxon>Betaproteobacteria</taxon>
        <taxon>Burkholderiales</taxon>
        <taxon>Alcaligenaceae</taxon>
        <taxon>Taylorella</taxon>
    </lineage>
</organism>
<dbReference type="InterPro" id="IPR051447">
    <property type="entry name" value="Lipoprotein-release_system"/>
</dbReference>
<keyword evidence="6 8" id="KW-1133">Transmembrane helix</keyword>
<accession>I7JJC8</accession>
<gene>
    <name evidence="11" type="primary">lolC</name>
    <name evidence="11" type="ORF">KUK_0519</name>
</gene>
<reference evidence="11" key="1">
    <citation type="journal article" date="2012" name="Vet. Microbiol.">
        <title>Comparative genomic analyses of the Taylorellae.</title>
        <authorList>
            <person name="Hauser H."/>
            <person name="Richter D.C."/>
            <person name="van Tonder A."/>
            <person name="Clark L."/>
            <person name="Preston A."/>
        </authorList>
    </citation>
    <scope>NUCLEOTIDE SEQUENCE</scope>
    <source>
        <strain evidence="11">14/56</strain>
    </source>
</reference>
<evidence type="ECO:0000259" key="10">
    <source>
        <dbReference type="Pfam" id="PF12704"/>
    </source>
</evidence>
<dbReference type="Pfam" id="PF12704">
    <property type="entry name" value="MacB_PCD"/>
    <property type="match status" value="1"/>
</dbReference>
<evidence type="ECO:0000256" key="1">
    <source>
        <dbReference type="ARBA" id="ARBA00004651"/>
    </source>
</evidence>
<dbReference type="GO" id="GO:0098797">
    <property type="term" value="C:plasma membrane protein complex"/>
    <property type="evidence" value="ECO:0007669"/>
    <property type="project" value="TreeGrafter"/>
</dbReference>
<evidence type="ECO:0000256" key="8">
    <source>
        <dbReference type="SAM" id="Phobius"/>
    </source>
</evidence>
<feature type="domain" description="MacB-like periplasmic core" evidence="10">
    <location>
        <begin position="39"/>
        <end position="255"/>
    </location>
</feature>
<keyword evidence="5 8" id="KW-0812">Transmembrane</keyword>
<dbReference type="HOGENOM" id="CLU_000604_8_1_4"/>
<keyword evidence="4" id="KW-1003">Cell membrane</keyword>
<dbReference type="EMBL" id="HE681423">
    <property type="protein sequence ID" value="CCG17829.1"/>
    <property type="molecule type" value="Genomic_DNA"/>
</dbReference>
<comment type="similarity">
    <text evidence="2">Belongs to the ABC-4 integral membrane protein family. LolC/E subfamily.</text>
</comment>
<dbReference type="GO" id="GO:0042953">
    <property type="term" value="P:lipoprotein transport"/>
    <property type="evidence" value="ECO:0007669"/>
    <property type="project" value="InterPro"/>
</dbReference>
<dbReference type="AlphaFoldDB" id="I7JJC8"/>